<dbReference type="Gene3D" id="2.40.50.140">
    <property type="entry name" value="Nucleic acid-binding proteins"/>
    <property type="match status" value="2"/>
</dbReference>
<dbReference type="InterPro" id="IPR013223">
    <property type="entry name" value="RNase_B_OB_dom"/>
</dbReference>
<dbReference type="HAMAP" id="MF_01895">
    <property type="entry name" value="RNase_R"/>
    <property type="match status" value="1"/>
</dbReference>
<reference evidence="10 11" key="1">
    <citation type="submission" date="2019-07" db="EMBL/GenBank/DDBJ databases">
        <title>Buchnera limit thermal tolerance of host aphids.</title>
        <authorList>
            <person name="Zhang B."/>
            <person name="Moran N."/>
        </authorList>
    </citation>
    <scope>NUCLEOTIDE SEQUENCE [LARGE SCALE GENOMIC DNA]</scope>
    <source>
        <strain evidence="10 11">Afa-UT1</strain>
    </source>
</reference>
<dbReference type="InterPro" id="IPR004476">
    <property type="entry name" value="RNase_II/RNase_R"/>
</dbReference>
<dbReference type="InterPro" id="IPR011129">
    <property type="entry name" value="CSD"/>
</dbReference>
<dbReference type="PROSITE" id="PS01175">
    <property type="entry name" value="RIBONUCLEASE_II"/>
    <property type="match status" value="1"/>
</dbReference>
<dbReference type="Pfam" id="PF00773">
    <property type="entry name" value="RNB"/>
    <property type="match status" value="1"/>
</dbReference>
<dbReference type="SMART" id="SM00316">
    <property type="entry name" value="S1"/>
    <property type="match status" value="1"/>
</dbReference>
<dbReference type="InterPro" id="IPR022966">
    <property type="entry name" value="RNase_II/R_CS"/>
</dbReference>
<evidence type="ECO:0000256" key="1">
    <source>
        <dbReference type="ARBA" id="ARBA00001849"/>
    </source>
</evidence>
<gene>
    <name evidence="8 10" type="primary">rnr</name>
    <name evidence="10" type="ORF">FQV33_01810</name>
</gene>
<keyword evidence="4 8" id="KW-0540">Nuclease</keyword>
<comment type="subunit">
    <text evidence="8">Monomer.</text>
</comment>
<dbReference type="InterPro" id="IPR050180">
    <property type="entry name" value="RNR_Ribonuclease"/>
</dbReference>
<dbReference type="PANTHER" id="PTHR23355">
    <property type="entry name" value="RIBONUCLEASE"/>
    <property type="match status" value="1"/>
</dbReference>
<dbReference type="CDD" id="cd04471">
    <property type="entry name" value="S1_RNase_R"/>
    <property type="match status" value="1"/>
</dbReference>
<evidence type="ECO:0000313" key="10">
    <source>
        <dbReference type="EMBL" id="QFQ32713.1"/>
    </source>
</evidence>
<keyword evidence="7 8" id="KW-0694">RNA-binding</keyword>
<name>A0A5J6ZEM2_9GAMM</name>
<evidence type="ECO:0000259" key="9">
    <source>
        <dbReference type="PROSITE" id="PS50126"/>
    </source>
</evidence>
<dbReference type="SMART" id="SM00955">
    <property type="entry name" value="RNB"/>
    <property type="match status" value="1"/>
</dbReference>
<dbReference type="GO" id="GO:0006402">
    <property type="term" value="P:mRNA catabolic process"/>
    <property type="evidence" value="ECO:0007669"/>
    <property type="project" value="TreeGrafter"/>
</dbReference>
<dbReference type="PROSITE" id="PS50126">
    <property type="entry name" value="S1"/>
    <property type="match status" value="1"/>
</dbReference>
<evidence type="ECO:0000256" key="6">
    <source>
        <dbReference type="ARBA" id="ARBA00022839"/>
    </source>
</evidence>
<dbReference type="GO" id="GO:0003723">
    <property type="term" value="F:RNA binding"/>
    <property type="evidence" value="ECO:0007669"/>
    <property type="project" value="UniProtKB-UniRule"/>
</dbReference>
<dbReference type="InterPro" id="IPR001900">
    <property type="entry name" value="RNase_II/R"/>
</dbReference>
<dbReference type="RefSeq" id="WP_158348065.1">
    <property type="nucleotide sequence ID" value="NZ_CP042427.1"/>
</dbReference>
<dbReference type="InterPro" id="IPR011805">
    <property type="entry name" value="RNase_R"/>
</dbReference>
<dbReference type="SUPFAM" id="SSF50249">
    <property type="entry name" value="Nucleic acid-binding proteins"/>
    <property type="match status" value="3"/>
</dbReference>
<dbReference type="EC" id="3.1.13.1" evidence="8"/>
<dbReference type="OrthoDB" id="9764149at2"/>
<evidence type="ECO:0000256" key="8">
    <source>
        <dbReference type="HAMAP-Rule" id="MF_01895"/>
    </source>
</evidence>
<organism evidence="10 11">
    <name type="scientific">Buchnera aphidicola</name>
    <name type="common">Aphis fabae</name>
    <dbReference type="NCBI Taxonomy" id="571430"/>
    <lineage>
        <taxon>Bacteria</taxon>
        <taxon>Pseudomonadati</taxon>
        <taxon>Pseudomonadota</taxon>
        <taxon>Gammaproteobacteria</taxon>
        <taxon>Enterobacterales</taxon>
        <taxon>Erwiniaceae</taxon>
        <taxon>Buchnera</taxon>
    </lineage>
</organism>
<proteinExistence type="inferred from homology"/>
<keyword evidence="3 8" id="KW-0963">Cytoplasm</keyword>
<dbReference type="GO" id="GO:0008859">
    <property type="term" value="F:exoribonuclease II activity"/>
    <property type="evidence" value="ECO:0007669"/>
    <property type="project" value="UniProtKB-UniRule"/>
</dbReference>
<dbReference type="PANTHER" id="PTHR23355:SF9">
    <property type="entry name" value="DIS3-LIKE EXONUCLEASE 2"/>
    <property type="match status" value="1"/>
</dbReference>
<dbReference type="Pfam" id="PF08206">
    <property type="entry name" value="OB_RNB"/>
    <property type="match status" value="1"/>
</dbReference>
<sequence length="734" mass="85707">MVVDTYQKSEYKKYTHPIPNRECILSFLKTHKDLINLKKIEKKFGINNQEAKKALRRRLRAMERDKQIIYTYNFYYIVLENLNTVIGKVIGHRDGYGFLRSETLKEDLWLSVEQMKLCIHGDIILARVIKSEKKGRSSAKLLKILKPNNVLIVGRYYIEKKIQFVVPYDSRFNFKIFVFSSILTKKLSIGSIVVVKLNKNYLNKKNKVEGIIVEVLGGKEMRTTLAVDIAIRTHSIPYLWSTEVKNQLYKINTKIDQKEFKNRIDLRHLPFFTIDEEDACDFDDAIYCKKKNSGEGGWNLWVAISDVSYYVKPGTPIDQEALKRGNSVYFPSLVVPMLPEKISTNLCSLNPHVERLCLICEMSLSDEGELIKYKHYEAVICSQGRFTYDEIFKIWNGDIKLCLKYNKLLKYIKNLFLLQRTLKKYDISKKGVYFENVETKFILDSNFKIKNIYQHIRNDAHKFIESCMILANIASAKFIKKYQYPILFRNHDRPDQDSIMNFRIILNELGLSLSGGVTPESIHYSDLLKKIKNRSDYEMIQTLLLRSMKQAVYSPENQGHFGLSLSSYVHFTSPIRRYPDLVLHRAIKKTLYTLDNNKKNLKTNSFLKFNSYYIGNIKKIGTHCSMTERRADEANRDVMDWLKCDFMEKKIGNIFTGVVSNVTSFGFFVRLNKYFIDGLIRLEHLSDDYYYFDSVGLKFIGKSTKNTFCLGDILKVKVVSVNLNQRKIELSLCR</sequence>
<evidence type="ECO:0000256" key="2">
    <source>
        <dbReference type="ARBA" id="ARBA00004496"/>
    </source>
</evidence>
<keyword evidence="6 8" id="KW-0269">Exonuclease</keyword>
<evidence type="ECO:0000256" key="4">
    <source>
        <dbReference type="ARBA" id="ARBA00022722"/>
    </source>
</evidence>
<dbReference type="NCBIfam" id="TIGR02063">
    <property type="entry name" value="RNase_R"/>
    <property type="match status" value="1"/>
</dbReference>
<accession>A0A5J6ZEM2</accession>
<dbReference type="NCBIfam" id="TIGR00358">
    <property type="entry name" value="3_prime_RNase"/>
    <property type="match status" value="1"/>
</dbReference>
<comment type="similarity">
    <text evidence="8">Belongs to the RNR ribonuclease family. RNase R subfamily.</text>
</comment>
<comment type="catalytic activity">
    <reaction evidence="1 8">
        <text>Exonucleolytic cleavage in the 3'- to 5'-direction to yield nucleoside 5'-phosphates.</text>
        <dbReference type="EC" id="3.1.13.1"/>
    </reaction>
</comment>
<dbReference type="AlphaFoldDB" id="A0A5J6ZEM2"/>
<comment type="function">
    <text evidence="8">3'-5' exoribonuclease that releases 5'-nucleoside monophosphates and is involved in maturation of structured RNAs.</text>
</comment>
<evidence type="ECO:0000313" key="11">
    <source>
        <dbReference type="Proteomes" id="UP000325981"/>
    </source>
</evidence>
<dbReference type="Pfam" id="PF17876">
    <property type="entry name" value="CSD2"/>
    <property type="match status" value="1"/>
</dbReference>
<dbReference type="Pfam" id="PF00575">
    <property type="entry name" value="S1"/>
    <property type="match status" value="1"/>
</dbReference>
<keyword evidence="5 8" id="KW-0378">Hydrolase</keyword>
<dbReference type="Proteomes" id="UP000325981">
    <property type="component" value="Chromosome"/>
</dbReference>
<evidence type="ECO:0000256" key="3">
    <source>
        <dbReference type="ARBA" id="ARBA00022490"/>
    </source>
</evidence>
<dbReference type="InterPro" id="IPR012340">
    <property type="entry name" value="NA-bd_OB-fold"/>
</dbReference>
<dbReference type="InterPro" id="IPR003029">
    <property type="entry name" value="S1_domain"/>
</dbReference>
<dbReference type="EMBL" id="CP042427">
    <property type="protein sequence ID" value="QFQ32713.1"/>
    <property type="molecule type" value="Genomic_DNA"/>
</dbReference>
<dbReference type="GO" id="GO:0005829">
    <property type="term" value="C:cytosol"/>
    <property type="evidence" value="ECO:0007669"/>
    <property type="project" value="UniProtKB-ARBA"/>
</dbReference>
<dbReference type="InterPro" id="IPR040476">
    <property type="entry name" value="CSD2"/>
</dbReference>
<dbReference type="SMART" id="SM00357">
    <property type="entry name" value="CSP"/>
    <property type="match status" value="1"/>
</dbReference>
<evidence type="ECO:0000256" key="7">
    <source>
        <dbReference type="ARBA" id="ARBA00022884"/>
    </source>
</evidence>
<comment type="subcellular location">
    <subcellularLocation>
        <location evidence="2 8">Cytoplasm</location>
    </subcellularLocation>
</comment>
<protein>
    <recommendedName>
        <fullName evidence="8">Ribonuclease R</fullName>
        <shortName evidence="8">RNase R</shortName>
        <ecNumber evidence="8">3.1.13.1</ecNumber>
    </recommendedName>
</protein>
<feature type="domain" description="S1 motif" evidence="9">
    <location>
        <begin position="652"/>
        <end position="733"/>
    </location>
</feature>
<evidence type="ECO:0000256" key="5">
    <source>
        <dbReference type="ARBA" id="ARBA00022801"/>
    </source>
</evidence>